<evidence type="ECO:0000256" key="1">
    <source>
        <dbReference type="ARBA" id="ARBA00022741"/>
    </source>
</evidence>
<dbReference type="PROSITE" id="PS00107">
    <property type="entry name" value="PROTEIN_KINASE_ATP"/>
    <property type="match status" value="1"/>
</dbReference>
<reference evidence="5 6" key="1">
    <citation type="journal article" date="2013" name="Proc. Natl. Acad. Sci. U.S.A.">
        <title>Fine-scale variation in meiotic recombination in Mimulus inferred from population shotgun sequencing.</title>
        <authorList>
            <person name="Hellsten U."/>
            <person name="Wright K.M."/>
            <person name="Jenkins J."/>
            <person name="Shu S."/>
            <person name="Yuan Y."/>
            <person name="Wessler S.R."/>
            <person name="Schmutz J."/>
            <person name="Willis J.H."/>
            <person name="Rokhsar D.S."/>
        </authorList>
    </citation>
    <scope>NUCLEOTIDE SEQUENCE [LARGE SCALE GENOMIC DNA]</scope>
    <source>
        <strain evidence="6">cv. DUN x IM62</strain>
    </source>
</reference>
<dbReference type="PANTHER" id="PTHR46008">
    <property type="entry name" value="LEAF RUST 10 DISEASE-RESISTANCE LOCUS RECEPTOR-LIKE PROTEIN KINASE-LIKE 1.4"/>
    <property type="match status" value="1"/>
</dbReference>
<protein>
    <recommendedName>
        <fullName evidence="4">Protein kinase domain-containing protein</fullName>
    </recommendedName>
</protein>
<keyword evidence="6" id="KW-1185">Reference proteome</keyword>
<sequence>FVGNSAGDDSRKSSRLRYSNYGTSPEIEIDTAQLRSSLSFKDIYKATENFSAANQIGEGGFGTVYKGKLKDGSVFAVKRAKTRSAFVGRVQERDCSLVENRAHEFGTRGSGLEIGERLDIAIDVAHAVTYLHTYS</sequence>
<evidence type="ECO:0000256" key="3">
    <source>
        <dbReference type="PROSITE-ProRule" id="PRU10141"/>
    </source>
</evidence>
<evidence type="ECO:0000259" key="4">
    <source>
        <dbReference type="PROSITE" id="PS50011"/>
    </source>
</evidence>
<evidence type="ECO:0000313" key="5">
    <source>
        <dbReference type="EMBL" id="EYU32403.1"/>
    </source>
</evidence>
<feature type="non-terminal residue" evidence="5">
    <location>
        <position position="135"/>
    </location>
</feature>
<dbReference type="STRING" id="4155.A0A022QYJ8"/>
<gene>
    <name evidence="5" type="ORF">MIMGU_mgv11b0242162mg</name>
</gene>
<evidence type="ECO:0000256" key="2">
    <source>
        <dbReference type="ARBA" id="ARBA00022840"/>
    </source>
</evidence>
<evidence type="ECO:0000313" key="6">
    <source>
        <dbReference type="Proteomes" id="UP000030748"/>
    </source>
</evidence>
<organism evidence="5 6">
    <name type="scientific">Erythranthe guttata</name>
    <name type="common">Yellow monkey flower</name>
    <name type="synonym">Mimulus guttatus</name>
    <dbReference type="NCBI Taxonomy" id="4155"/>
    <lineage>
        <taxon>Eukaryota</taxon>
        <taxon>Viridiplantae</taxon>
        <taxon>Streptophyta</taxon>
        <taxon>Embryophyta</taxon>
        <taxon>Tracheophyta</taxon>
        <taxon>Spermatophyta</taxon>
        <taxon>Magnoliopsida</taxon>
        <taxon>eudicotyledons</taxon>
        <taxon>Gunneridae</taxon>
        <taxon>Pentapetalae</taxon>
        <taxon>asterids</taxon>
        <taxon>lamiids</taxon>
        <taxon>Lamiales</taxon>
        <taxon>Phrymaceae</taxon>
        <taxon>Erythranthe</taxon>
    </lineage>
</organism>
<name>A0A022QYJ8_ERYGU</name>
<accession>A0A022QYJ8</accession>
<feature type="domain" description="Protein kinase" evidence="4">
    <location>
        <begin position="50"/>
        <end position="135"/>
    </location>
</feature>
<dbReference type="PANTHER" id="PTHR46008:SF48">
    <property type="entry name" value="PROTEIN KINASE DOMAIN-CONTAINING PROTEIN"/>
    <property type="match status" value="1"/>
</dbReference>
<dbReference type="InterPro" id="IPR017441">
    <property type="entry name" value="Protein_kinase_ATP_BS"/>
</dbReference>
<dbReference type="InterPro" id="IPR000719">
    <property type="entry name" value="Prot_kinase_dom"/>
</dbReference>
<keyword evidence="1 3" id="KW-0547">Nucleotide-binding</keyword>
<dbReference type="PROSITE" id="PS50011">
    <property type="entry name" value="PROTEIN_KINASE_DOM"/>
    <property type="match status" value="1"/>
</dbReference>
<dbReference type="Proteomes" id="UP000030748">
    <property type="component" value="Unassembled WGS sequence"/>
</dbReference>
<dbReference type="InterPro" id="IPR011009">
    <property type="entry name" value="Kinase-like_dom_sf"/>
</dbReference>
<proteinExistence type="predicted"/>
<feature type="binding site" evidence="3">
    <location>
        <position position="78"/>
    </location>
    <ligand>
        <name>ATP</name>
        <dbReference type="ChEBI" id="CHEBI:30616"/>
    </ligand>
</feature>
<dbReference type="EMBL" id="KI630844">
    <property type="protein sequence ID" value="EYU32403.1"/>
    <property type="molecule type" value="Genomic_DNA"/>
</dbReference>
<feature type="non-terminal residue" evidence="5">
    <location>
        <position position="1"/>
    </location>
</feature>
<dbReference type="SUPFAM" id="SSF56112">
    <property type="entry name" value="Protein kinase-like (PK-like)"/>
    <property type="match status" value="1"/>
</dbReference>
<dbReference type="Gene3D" id="3.30.200.20">
    <property type="entry name" value="Phosphorylase Kinase, domain 1"/>
    <property type="match status" value="1"/>
</dbReference>
<keyword evidence="2 3" id="KW-0067">ATP-binding</keyword>
<dbReference type="AlphaFoldDB" id="A0A022QYJ8"/>
<dbReference type="GO" id="GO:0005524">
    <property type="term" value="F:ATP binding"/>
    <property type="evidence" value="ECO:0007669"/>
    <property type="project" value="UniProtKB-UniRule"/>
</dbReference>
<dbReference type="GO" id="GO:0004672">
    <property type="term" value="F:protein kinase activity"/>
    <property type="evidence" value="ECO:0007669"/>
    <property type="project" value="InterPro"/>
</dbReference>